<reference evidence="2 3" key="1">
    <citation type="submission" date="2018-12" db="EMBL/GenBank/DDBJ databases">
        <authorList>
            <consortium name="Pathogen Informatics"/>
        </authorList>
    </citation>
    <scope>NUCLEOTIDE SEQUENCE [LARGE SCALE GENOMIC DNA]</scope>
    <source>
        <strain evidence="2 3">NCTC8271</strain>
    </source>
</reference>
<evidence type="ECO:0000256" key="1">
    <source>
        <dbReference type="SAM" id="Phobius"/>
    </source>
</evidence>
<dbReference type="AlphaFoldDB" id="A0A3S4GMN5"/>
<dbReference type="Pfam" id="PF06450">
    <property type="entry name" value="NhaB"/>
    <property type="match status" value="1"/>
</dbReference>
<dbReference type="EMBL" id="LR134148">
    <property type="protein sequence ID" value="VEA38998.1"/>
    <property type="molecule type" value="Genomic_DNA"/>
</dbReference>
<feature type="transmembrane region" description="Helical" evidence="1">
    <location>
        <begin position="20"/>
        <end position="42"/>
    </location>
</feature>
<accession>A0A3S4GMN5</accession>
<organism evidence="2 3">
    <name type="scientific">Salmonella enterica I</name>
    <dbReference type="NCBI Taxonomy" id="59201"/>
    <lineage>
        <taxon>Bacteria</taxon>
        <taxon>Pseudomonadati</taxon>
        <taxon>Pseudomonadota</taxon>
        <taxon>Gammaproteobacteria</taxon>
        <taxon>Enterobacterales</taxon>
        <taxon>Enterobacteriaceae</taxon>
        <taxon>Salmonella</taxon>
    </lineage>
</organism>
<gene>
    <name evidence="2" type="primary">nhaB_3</name>
    <name evidence="2" type="ORF">NCTC8271_03384</name>
</gene>
<evidence type="ECO:0000313" key="3">
    <source>
        <dbReference type="Proteomes" id="UP000273655"/>
    </source>
</evidence>
<dbReference type="InterPro" id="IPR004671">
    <property type="entry name" value="Na+/H+_antiporter_NhaB"/>
</dbReference>
<keyword evidence="1" id="KW-0812">Transmembrane</keyword>
<dbReference type="Proteomes" id="UP000273655">
    <property type="component" value="Chromosome 1"/>
</dbReference>
<sequence length="80" mass="8883">MLDDSHIDPHYKTVLEQFRGFLRSLMMHAGVGTALGGVMTMVGEPQNLIIAKAAWLAFRRLLFADVACHRPGTGMWTVNL</sequence>
<name>A0A3S4GMN5_SALET</name>
<dbReference type="GO" id="GO:0015385">
    <property type="term" value="F:sodium:proton antiporter activity"/>
    <property type="evidence" value="ECO:0007669"/>
    <property type="project" value="InterPro"/>
</dbReference>
<keyword evidence="1" id="KW-1133">Transmembrane helix</keyword>
<proteinExistence type="predicted"/>
<evidence type="ECO:0000313" key="2">
    <source>
        <dbReference type="EMBL" id="VEA38998.1"/>
    </source>
</evidence>
<dbReference type="GO" id="GO:0016020">
    <property type="term" value="C:membrane"/>
    <property type="evidence" value="ECO:0007669"/>
    <property type="project" value="InterPro"/>
</dbReference>
<keyword evidence="1" id="KW-0472">Membrane</keyword>
<protein>
    <submittedName>
        <fullName evidence="2">Regulator of intracellular pH Na+/H+ antiporter</fullName>
    </submittedName>
</protein>